<dbReference type="HOGENOM" id="CLU_1568186_0_0_9"/>
<dbReference type="AlphaFoldDB" id="C8W4T1"/>
<dbReference type="EMBL" id="CP001720">
    <property type="protein sequence ID" value="ACV63967.1"/>
    <property type="molecule type" value="Genomic_DNA"/>
</dbReference>
<evidence type="ECO:0000313" key="2">
    <source>
        <dbReference type="Proteomes" id="UP000002217"/>
    </source>
</evidence>
<name>C8W4T1_DESAS</name>
<accession>C8W4T1</accession>
<protein>
    <submittedName>
        <fullName evidence="1">Uncharacterized protein</fullName>
    </submittedName>
</protein>
<dbReference type="RefSeq" id="WP_015758659.1">
    <property type="nucleotide sequence ID" value="NC_013216.1"/>
</dbReference>
<reference evidence="1 2" key="1">
    <citation type="journal article" date="2009" name="Stand. Genomic Sci.">
        <title>Complete genome sequence of Desulfotomaculum acetoxidans type strain (5575).</title>
        <authorList>
            <person name="Spring S."/>
            <person name="Lapidus A."/>
            <person name="Schroder M."/>
            <person name="Gleim D."/>
            <person name="Sims D."/>
            <person name="Meincke L."/>
            <person name="Glavina Del Rio T."/>
            <person name="Tice H."/>
            <person name="Copeland A."/>
            <person name="Cheng J.F."/>
            <person name="Lucas S."/>
            <person name="Chen F."/>
            <person name="Nolan M."/>
            <person name="Bruce D."/>
            <person name="Goodwin L."/>
            <person name="Pitluck S."/>
            <person name="Ivanova N."/>
            <person name="Mavromatis K."/>
            <person name="Mikhailova N."/>
            <person name="Pati A."/>
            <person name="Chen A."/>
            <person name="Palaniappan K."/>
            <person name="Land M."/>
            <person name="Hauser L."/>
            <person name="Chang Y.J."/>
            <person name="Jeffries C.D."/>
            <person name="Chain P."/>
            <person name="Saunders E."/>
            <person name="Brettin T."/>
            <person name="Detter J.C."/>
            <person name="Goker M."/>
            <person name="Bristow J."/>
            <person name="Eisen J.A."/>
            <person name="Markowitz V."/>
            <person name="Hugenholtz P."/>
            <person name="Kyrpides N.C."/>
            <person name="Klenk H.P."/>
            <person name="Han C."/>
        </authorList>
    </citation>
    <scope>NUCLEOTIDE SEQUENCE [LARGE SCALE GENOMIC DNA]</scope>
    <source>
        <strain evidence="2">ATCC 49208 / DSM 771 / VKM B-1644</strain>
    </source>
</reference>
<dbReference type="STRING" id="485916.Dtox_3227"/>
<sequence>MGRRMAVKASLLLFFGGLFWGVQLVLFHLNDMLPAGQNVHALYAEKLGEGHYRIKILGEGVYIKLPDKEEVNGLAGECLRQVSLLNGYTGKITGLKPGEEYHAFVAELKEKSLSIMEMMQKLLYKYQQLVCQVTWRVDVVCTTFLKRYQEFVSSRVPISNYIPSIEDIIR</sequence>
<gene>
    <name evidence="1" type="ordered locus">Dtox_3227</name>
</gene>
<evidence type="ECO:0000313" key="1">
    <source>
        <dbReference type="EMBL" id="ACV63967.1"/>
    </source>
</evidence>
<dbReference type="KEGG" id="dae:Dtox_3227"/>
<keyword evidence="2" id="KW-1185">Reference proteome</keyword>
<proteinExistence type="predicted"/>
<dbReference type="Proteomes" id="UP000002217">
    <property type="component" value="Chromosome"/>
</dbReference>
<organism evidence="1 2">
    <name type="scientific">Desulfofarcimen acetoxidans (strain ATCC 49208 / DSM 771 / KCTC 5769 / VKM B-1644 / 5575)</name>
    <name type="common">Desulfotomaculum acetoxidans</name>
    <dbReference type="NCBI Taxonomy" id="485916"/>
    <lineage>
        <taxon>Bacteria</taxon>
        <taxon>Bacillati</taxon>
        <taxon>Bacillota</taxon>
        <taxon>Clostridia</taxon>
        <taxon>Eubacteriales</taxon>
        <taxon>Peptococcaceae</taxon>
        <taxon>Desulfofarcimen</taxon>
    </lineage>
</organism>